<dbReference type="EMBL" id="SACL01000013">
    <property type="protein sequence ID" value="RVT90618.1"/>
    <property type="molecule type" value="Genomic_DNA"/>
</dbReference>
<sequence>MTVQARLAVLRVLDAALVAHEGALMAALAEDLGKSEFDAYVSEVLTVRQEVRHAIRHLPRWAAPRRVATGWFHWPARAAVAFEPLGRVLILSPWNYPVQLSLSPLVAALAAGNRVVLKPSEHAPATAGALAAMLAGIPGVEVMQGDAALAAELVARPWDHIFFTGSTGIGRGVAEAAARNLTPCTLELGGANPCVVDATADIDVVAKRIAWAKFLNAGQTCIAPNHVLVEESRFEPLVAALKRYIAEFYGADGQGMQRIAFRRHYERLLPWLGCGRLLHGGGADAAGLHIQPTLTANEAAPAEEIFGPILPIVPWRDRAALLEGLQAAPAPLAVYAHSRDPGLLAALRESTRSGAFVENDHIVQAAVAELPFGGVGASGWGRSHGRAGFEGFSNPRAHYRKSPRLDLPLRYPPHESKLAWVKRLLG</sequence>
<evidence type="ECO:0000256" key="3">
    <source>
        <dbReference type="PIRNR" id="PIRNR036492"/>
    </source>
</evidence>
<dbReference type="AlphaFoldDB" id="A0A437LYX0"/>
<evidence type="ECO:0000313" key="6">
    <source>
        <dbReference type="EMBL" id="RVT90618.1"/>
    </source>
</evidence>
<dbReference type="InterPro" id="IPR016160">
    <property type="entry name" value="Ald_DH_CS_CYS"/>
</dbReference>
<reference evidence="6 7" key="1">
    <citation type="submission" date="2019-01" db="EMBL/GenBank/DDBJ databases">
        <authorList>
            <person name="Chen W.-M."/>
        </authorList>
    </citation>
    <scope>NUCLEOTIDE SEQUENCE [LARGE SCALE GENOMIC DNA]</scope>
    <source>
        <strain evidence="6 7">CCP-6</strain>
    </source>
</reference>
<dbReference type="PANTHER" id="PTHR43570">
    <property type="entry name" value="ALDEHYDE DEHYDROGENASE"/>
    <property type="match status" value="1"/>
</dbReference>
<feature type="domain" description="Aldehyde dehydrogenase" evidence="5">
    <location>
        <begin position="1"/>
        <end position="395"/>
    </location>
</feature>
<feature type="active site" evidence="4">
    <location>
        <position position="187"/>
    </location>
</feature>
<gene>
    <name evidence="6" type="ORF">EOD42_23600</name>
</gene>
<dbReference type="InterPro" id="IPR016163">
    <property type="entry name" value="Ald_DH_C"/>
</dbReference>
<dbReference type="Gene3D" id="3.40.605.10">
    <property type="entry name" value="Aldehyde Dehydrogenase, Chain A, domain 1"/>
    <property type="match status" value="1"/>
</dbReference>
<comment type="caution">
    <text evidence="6">The sequence shown here is derived from an EMBL/GenBank/DDBJ whole genome shotgun (WGS) entry which is preliminary data.</text>
</comment>
<dbReference type="Pfam" id="PF00171">
    <property type="entry name" value="Aldedh"/>
    <property type="match status" value="1"/>
</dbReference>
<organism evidence="6 7">
    <name type="scientific">Rhodovarius crocodyli</name>
    <dbReference type="NCBI Taxonomy" id="1979269"/>
    <lineage>
        <taxon>Bacteria</taxon>
        <taxon>Pseudomonadati</taxon>
        <taxon>Pseudomonadota</taxon>
        <taxon>Alphaproteobacteria</taxon>
        <taxon>Acetobacterales</taxon>
        <taxon>Roseomonadaceae</taxon>
        <taxon>Rhodovarius</taxon>
    </lineage>
</organism>
<evidence type="ECO:0000256" key="2">
    <source>
        <dbReference type="ARBA" id="ARBA00023002"/>
    </source>
</evidence>
<comment type="similarity">
    <text evidence="1 3">Belongs to the aldehyde dehydrogenase family.</text>
</comment>
<dbReference type="GO" id="GO:0006081">
    <property type="term" value="P:aldehyde metabolic process"/>
    <property type="evidence" value="ECO:0007669"/>
    <property type="project" value="InterPro"/>
</dbReference>
<protein>
    <recommendedName>
        <fullName evidence="3">Aldehyde dehydrogenase</fullName>
    </recommendedName>
</protein>
<dbReference type="Proteomes" id="UP000282957">
    <property type="component" value="Unassembled WGS sequence"/>
</dbReference>
<dbReference type="PIRSF" id="PIRSF036492">
    <property type="entry name" value="ALDH"/>
    <property type="match status" value="1"/>
</dbReference>
<dbReference type="InterPro" id="IPR012394">
    <property type="entry name" value="Aldehyde_DH_NAD(P)"/>
</dbReference>
<dbReference type="GO" id="GO:0004029">
    <property type="term" value="F:aldehyde dehydrogenase (NAD+) activity"/>
    <property type="evidence" value="ECO:0007669"/>
    <property type="project" value="TreeGrafter"/>
</dbReference>
<dbReference type="GO" id="GO:0005737">
    <property type="term" value="C:cytoplasm"/>
    <property type="evidence" value="ECO:0007669"/>
    <property type="project" value="TreeGrafter"/>
</dbReference>
<dbReference type="PROSITE" id="PS00070">
    <property type="entry name" value="ALDEHYDE_DEHYDR_CYS"/>
    <property type="match status" value="1"/>
</dbReference>
<feature type="active site" evidence="4">
    <location>
        <position position="221"/>
    </location>
</feature>
<keyword evidence="7" id="KW-1185">Reference proteome</keyword>
<dbReference type="RefSeq" id="WP_127790060.1">
    <property type="nucleotide sequence ID" value="NZ_SACL01000013.1"/>
</dbReference>
<dbReference type="PANTHER" id="PTHR43570:SF16">
    <property type="entry name" value="ALDEHYDE DEHYDROGENASE TYPE III, ISOFORM Q"/>
    <property type="match status" value="1"/>
</dbReference>
<name>A0A437LYX0_9PROT</name>
<evidence type="ECO:0000256" key="4">
    <source>
        <dbReference type="PIRSR" id="PIRSR036492-1"/>
    </source>
</evidence>
<evidence type="ECO:0000313" key="7">
    <source>
        <dbReference type="Proteomes" id="UP000282957"/>
    </source>
</evidence>
<dbReference type="InterPro" id="IPR016162">
    <property type="entry name" value="Ald_DH_N"/>
</dbReference>
<dbReference type="InterPro" id="IPR016161">
    <property type="entry name" value="Ald_DH/histidinol_DH"/>
</dbReference>
<dbReference type="OrthoDB" id="9812625at2"/>
<dbReference type="CDD" id="cd07087">
    <property type="entry name" value="ALDH_F3-13-14_CALDH-like"/>
    <property type="match status" value="1"/>
</dbReference>
<dbReference type="SUPFAM" id="SSF53720">
    <property type="entry name" value="ALDH-like"/>
    <property type="match status" value="1"/>
</dbReference>
<evidence type="ECO:0000259" key="5">
    <source>
        <dbReference type="Pfam" id="PF00171"/>
    </source>
</evidence>
<dbReference type="Gene3D" id="3.40.309.10">
    <property type="entry name" value="Aldehyde Dehydrogenase, Chain A, domain 2"/>
    <property type="match status" value="1"/>
</dbReference>
<proteinExistence type="inferred from homology"/>
<keyword evidence="2 3" id="KW-0560">Oxidoreductase</keyword>
<dbReference type="InterPro" id="IPR015590">
    <property type="entry name" value="Aldehyde_DH_dom"/>
</dbReference>
<accession>A0A437LYX0</accession>
<evidence type="ECO:0000256" key="1">
    <source>
        <dbReference type="ARBA" id="ARBA00009986"/>
    </source>
</evidence>